<evidence type="ECO:0000313" key="4">
    <source>
        <dbReference type="Proteomes" id="UP000199534"/>
    </source>
</evidence>
<dbReference type="SUPFAM" id="SSF51604">
    <property type="entry name" value="Enolase C-terminal domain-like"/>
    <property type="match status" value="1"/>
</dbReference>
<dbReference type="GO" id="GO:0016854">
    <property type="term" value="F:racemase and epimerase activity"/>
    <property type="evidence" value="ECO:0007669"/>
    <property type="project" value="UniProtKB-ARBA"/>
</dbReference>
<evidence type="ECO:0000256" key="1">
    <source>
        <dbReference type="ARBA" id="ARBA00022723"/>
    </source>
</evidence>
<dbReference type="SFLD" id="SFLDG00180">
    <property type="entry name" value="muconate_cycloisomerase"/>
    <property type="match status" value="1"/>
</dbReference>
<dbReference type="Gene3D" id="3.20.20.120">
    <property type="entry name" value="Enolase-like C-terminal domain"/>
    <property type="match status" value="1"/>
</dbReference>
<dbReference type="SFLD" id="SFLDS00001">
    <property type="entry name" value="Enolase"/>
    <property type="match status" value="1"/>
</dbReference>
<accession>A0A1I6GUE9</accession>
<feature type="domain" description="Mandelate racemase/muconate lactonizing enzyme C-terminal" evidence="2">
    <location>
        <begin position="133"/>
        <end position="231"/>
    </location>
</feature>
<dbReference type="PANTHER" id="PTHR48073:SF2">
    <property type="entry name" value="O-SUCCINYLBENZOATE SYNTHASE"/>
    <property type="match status" value="1"/>
</dbReference>
<dbReference type="OrthoDB" id="9766759at2"/>
<dbReference type="CDD" id="cd03320">
    <property type="entry name" value="OSBS"/>
    <property type="match status" value="1"/>
</dbReference>
<dbReference type="InterPro" id="IPR029065">
    <property type="entry name" value="Enolase_C-like"/>
</dbReference>
<dbReference type="InterPro" id="IPR029017">
    <property type="entry name" value="Enolase-like_N"/>
</dbReference>
<evidence type="ECO:0000259" key="2">
    <source>
        <dbReference type="SMART" id="SM00922"/>
    </source>
</evidence>
<dbReference type="GO" id="GO:0009063">
    <property type="term" value="P:amino acid catabolic process"/>
    <property type="evidence" value="ECO:0007669"/>
    <property type="project" value="InterPro"/>
</dbReference>
<protein>
    <submittedName>
        <fullName evidence="3">O-succinylbenzoate synthase</fullName>
    </submittedName>
</protein>
<dbReference type="InterPro" id="IPR036849">
    <property type="entry name" value="Enolase-like_C_sf"/>
</dbReference>
<dbReference type="SFLD" id="SFLDF00009">
    <property type="entry name" value="o-succinylbenzoate_synthase"/>
    <property type="match status" value="1"/>
</dbReference>
<dbReference type="InterPro" id="IPR013342">
    <property type="entry name" value="Mandelate_racemase_C"/>
</dbReference>
<dbReference type="SUPFAM" id="SSF54826">
    <property type="entry name" value="Enolase N-terminal domain-like"/>
    <property type="match status" value="1"/>
</dbReference>
<keyword evidence="4" id="KW-1185">Reference proteome</keyword>
<dbReference type="PANTHER" id="PTHR48073">
    <property type="entry name" value="O-SUCCINYLBENZOATE SYNTHASE-RELATED"/>
    <property type="match status" value="1"/>
</dbReference>
<dbReference type="AlphaFoldDB" id="A0A1I6GUE9"/>
<dbReference type="Pfam" id="PF13378">
    <property type="entry name" value="MR_MLE_C"/>
    <property type="match status" value="1"/>
</dbReference>
<dbReference type="InterPro" id="IPR018110">
    <property type="entry name" value="Mandel_Rmase/mucon_lact_enz_CS"/>
</dbReference>
<dbReference type="EMBL" id="FOYQ01000002">
    <property type="protein sequence ID" value="SFR45687.1"/>
    <property type="molecule type" value="Genomic_DNA"/>
</dbReference>
<dbReference type="Proteomes" id="UP000199534">
    <property type="component" value="Unassembled WGS sequence"/>
</dbReference>
<reference evidence="3 4" key="1">
    <citation type="submission" date="2016-10" db="EMBL/GenBank/DDBJ databases">
        <authorList>
            <person name="de Groot N.N."/>
        </authorList>
    </citation>
    <scope>NUCLEOTIDE SEQUENCE [LARGE SCALE GENOMIC DNA]</scope>
    <source>
        <strain evidence="3 4">DSM 21019</strain>
    </source>
</reference>
<proteinExistence type="predicted"/>
<organism evidence="3 4">
    <name type="scientific">Robiginitalea myxolifaciens</name>
    <dbReference type="NCBI Taxonomy" id="400055"/>
    <lineage>
        <taxon>Bacteria</taxon>
        <taxon>Pseudomonadati</taxon>
        <taxon>Bacteroidota</taxon>
        <taxon>Flavobacteriia</taxon>
        <taxon>Flavobacteriales</taxon>
        <taxon>Flavobacteriaceae</taxon>
        <taxon>Robiginitalea</taxon>
    </lineage>
</organism>
<evidence type="ECO:0000313" key="3">
    <source>
        <dbReference type="EMBL" id="SFR45687.1"/>
    </source>
</evidence>
<name>A0A1I6GUE9_9FLAO</name>
<dbReference type="SMART" id="SM00922">
    <property type="entry name" value="MR_MLE"/>
    <property type="match status" value="1"/>
</dbReference>
<dbReference type="RefSeq" id="WP_092982211.1">
    <property type="nucleotide sequence ID" value="NZ_FOYQ01000002.1"/>
</dbReference>
<dbReference type="PROSITE" id="PS00909">
    <property type="entry name" value="MR_MLE_2"/>
    <property type="match status" value="1"/>
</dbReference>
<dbReference type="STRING" id="400055.SAMN04490243_1727"/>
<gene>
    <name evidence="3" type="ORF">SAMN04490243_1727</name>
</gene>
<dbReference type="GO" id="GO:0046872">
    <property type="term" value="F:metal ion binding"/>
    <property type="evidence" value="ECO:0007669"/>
    <property type="project" value="UniProtKB-KW"/>
</dbReference>
<keyword evidence="1" id="KW-0479">Metal-binding</keyword>
<sequence>MKASHCKYTLNFKRPGGTSRGILHTKDTYFLRLEQDNSFGLGECGLFRGLSADDRPDYELKLQEVCSRLEQGESPDVLLEELADPLSPWPSICFGLEQALRSLESRDPMILFDSEFTSGNPIPINGLVWMGSSDFMLEQIGTLLDQGYRCLKLKIGALEFDTELNLLQGIRKQFSPEDLEIRVDANGAFSPEEAIEKLKQLSAFELHSIEQPIAAGQVEAMAGLCEQAPFPIALDEELIGIQDPSKRSKLLATIRPQYIILKPSLVGGYKCASHWISESRKLGIDWWVTSALESNIGLNAIAQWTATLGNPMPQGLGTGSLFTNNFTSPLLAGSGELRYRPEVAWDMEKIKTLCT</sequence>
<dbReference type="Gene3D" id="3.30.390.10">
    <property type="entry name" value="Enolase-like, N-terminal domain"/>
    <property type="match status" value="1"/>
</dbReference>